<accession>A0ABT0E703</accession>
<feature type="domain" description="7,8-dihydro-6-hydroxymethylpterin-pyrophosphokinase" evidence="8">
    <location>
        <begin position="89"/>
        <end position="100"/>
    </location>
</feature>
<comment type="caution">
    <text evidence="9">The sequence shown here is derived from an EMBL/GenBank/DDBJ whole genome shotgun (WGS) entry which is preliminary data.</text>
</comment>
<keyword evidence="7" id="KW-0289">Folate biosynthesis</keyword>
<sequence>MGATATPVFLSLGSNIDREHNIRSGLDRLADQFGQVQLSPVYESVAVGFDGAPFLNLVARIETALPPGVLADLLHDIEAEHGRVRGDKKYASRTLDIDILTYGELTGEVDGMVLPRDEILKHAFVLQPLADLVPQERHPVLGETYRELLSRTDFSAQGLWQVPFRWPAGGDR</sequence>
<protein>
    <recommendedName>
        <fullName evidence="2">2-amino-4-hydroxy-6-hydroxymethyldihydropteridine diphosphokinase</fullName>
        <ecNumber evidence="2">2.7.6.3</ecNumber>
    </recommendedName>
</protein>
<gene>
    <name evidence="9" type="primary">folK</name>
    <name evidence="9" type="ORF">MU846_06715</name>
</gene>
<dbReference type="Pfam" id="PF01288">
    <property type="entry name" value="HPPK"/>
    <property type="match status" value="1"/>
</dbReference>
<keyword evidence="3 9" id="KW-0808">Transferase</keyword>
<dbReference type="Proteomes" id="UP001165524">
    <property type="component" value="Unassembled WGS sequence"/>
</dbReference>
<evidence type="ECO:0000313" key="10">
    <source>
        <dbReference type="Proteomes" id="UP001165524"/>
    </source>
</evidence>
<reference evidence="9" key="1">
    <citation type="submission" date="2022-04" db="EMBL/GenBank/DDBJ databases">
        <title>Alcanivorax sp. CY1518 draft genome sequence.</title>
        <authorList>
            <person name="Zhao G."/>
            <person name="An M."/>
        </authorList>
    </citation>
    <scope>NUCLEOTIDE SEQUENCE</scope>
    <source>
        <strain evidence="9">CY1518</strain>
    </source>
</reference>
<keyword evidence="6" id="KW-0067">ATP-binding</keyword>
<name>A0ABT0E703_9GAMM</name>
<dbReference type="InterPro" id="IPR035907">
    <property type="entry name" value="Hppk_sf"/>
</dbReference>
<evidence type="ECO:0000256" key="4">
    <source>
        <dbReference type="ARBA" id="ARBA00022741"/>
    </source>
</evidence>
<evidence type="ECO:0000259" key="8">
    <source>
        <dbReference type="PROSITE" id="PS00794"/>
    </source>
</evidence>
<evidence type="ECO:0000256" key="3">
    <source>
        <dbReference type="ARBA" id="ARBA00022679"/>
    </source>
</evidence>
<dbReference type="GO" id="GO:0003848">
    <property type="term" value="F:2-amino-4-hydroxy-6-hydroxymethyldihydropteridine diphosphokinase activity"/>
    <property type="evidence" value="ECO:0007669"/>
    <property type="project" value="UniProtKB-EC"/>
</dbReference>
<keyword evidence="10" id="KW-1185">Reference proteome</keyword>
<evidence type="ECO:0000256" key="6">
    <source>
        <dbReference type="ARBA" id="ARBA00022840"/>
    </source>
</evidence>
<dbReference type="EC" id="2.7.6.3" evidence="2"/>
<dbReference type="CDD" id="cd00483">
    <property type="entry name" value="HPPK"/>
    <property type="match status" value="1"/>
</dbReference>
<evidence type="ECO:0000256" key="2">
    <source>
        <dbReference type="ARBA" id="ARBA00013253"/>
    </source>
</evidence>
<dbReference type="PANTHER" id="PTHR43071">
    <property type="entry name" value="2-AMINO-4-HYDROXY-6-HYDROXYMETHYLDIHYDROPTERIDINE PYROPHOSPHOKINASE"/>
    <property type="match status" value="1"/>
</dbReference>
<dbReference type="NCBIfam" id="TIGR01498">
    <property type="entry name" value="folK"/>
    <property type="match status" value="1"/>
</dbReference>
<evidence type="ECO:0000256" key="7">
    <source>
        <dbReference type="ARBA" id="ARBA00022909"/>
    </source>
</evidence>
<evidence type="ECO:0000256" key="5">
    <source>
        <dbReference type="ARBA" id="ARBA00022777"/>
    </source>
</evidence>
<comment type="pathway">
    <text evidence="1">Cofactor biosynthesis; tetrahydrofolate biosynthesis; 2-amino-4-hydroxy-6-hydroxymethyl-7,8-dihydropteridine diphosphate from 7,8-dihydroneopterin triphosphate: step 4/4.</text>
</comment>
<organism evidence="9 10">
    <name type="scientific">Alcanivorax quisquiliarum</name>
    <dbReference type="NCBI Taxonomy" id="2933565"/>
    <lineage>
        <taxon>Bacteria</taxon>
        <taxon>Pseudomonadati</taxon>
        <taxon>Pseudomonadota</taxon>
        <taxon>Gammaproteobacteria</taxon>
        <taxon>Oceanospirillales</taxon>
        <taxon>Alcanivoracaceae</taxon>
        <taxon>Alcanivorax</taxon>
    </lineage>
</organism>
<dbReference type="Gene3D" id="3.30.70.560">
    <property type="entry name" value="7,8-Dihydro-6-hydroxymethylpterin-pyrophosphokinase HPPK"/>
    <property type="match status" value="1"/>
</dbReference>
<keyword evidence="5" id="KW-0418">Kinase</keyword>
<dbReference type="PANTHER" id="PTHR43071:SF2">
    <property type="entry name" value="2-AMINO-4-HYDROXY-6-HYDROXYMETHYLDIHYDROPTERIDINE PYROPHOSPHOKINASE"/>
    <property type="match status" value="1"/>
</dbReference>
<dbReference type="PROSITE" id="PS00794">
    <property type="entry name" value="HPPK"/>
    <property type="match status" value="1"/>
</dbReference>
<keyword evidence="4" id="KW-0547">Nucleotide-binding</keyword>
<dbReference type="EMBL" id="JALKII010000003">
    <property type="protein sequence ID" value="MCK0537402.1"/>
    <property type="molecule type" value="Genomic_DNA"/>
</dbReference>
<dbReference type="InterPro" id="IPR000550">
    <property type="entry name" value="Hppk"/>
</dbReference>
<evidence type="ECO:0000313" key="9">
    <source>
        <dbReference type="EMBL" id="MCK0537402.1"/>
    </source>
</evidence>
<proteinExistence type="predicted"/>
<dbReference type="RefSeq" id="WP_246950806.1">
    <property type="nucleotide sequence ID" value="NZ_JALKII010000003.1"/>
</dbReference>
<dbReference type="SUPFAM" id="SSF55083">
    <property type="entry name" value="6-hydroxymethyl-7,8-dihydropterin pyrophosphokinase, HPPK"/>
    <property type="match status" value="1"/>
</dbReference>
<evidence type="ECO:0000256" key="1">
    <source>
        <dbReference type="ARBA" id="ARBA00005051"/>
    </source>
</evidence>